<keyword evidence="2" id="KW-1185">Reference proteome</keyword>
<protein>
    <submittedName>
        <fullName evidence="1">Uncharacterized protein</fullName>
    </submittedName>
</protein>
<evidence type="ECO:0000313" key="1">
    <source>
        <dbReference type="EMBL" id="RWS20580.1"/>
    </source>
</evidence>
<sequence>MVAGASVWIGESSIK</sequence>
<accession>A0A443RZ90</accession>
<dbReference type="VEuPathDB" id="VectorBase:LDEU011460"/>
<proteinExistence type="predicted"/>
<organism evidence="1 2">
    <name type="scientific">Leptotrombidium deliense</name>
    <dbReference type="NCBI Taxonomy" id="299467"/>
    <lineage>
        <taxon>Eukaryota</taxon>
        <taxon>Metazoa</taxon>
        <taxon>Ecdysozoa</taxon>
        <taxon>Arthropoda</taxon>
        <taxon>Chelicerata</taxon>
        <taxon>Arachnida</taxon>
        <taxon>Acari</taxon>
        <taxon>Acariformes</taxon>
        <taxon>Trombidiformes</taxon>
        <taxon>Prostigmata</taxon>
        <taxon>Anystina</taxon>
        <taxon>Parasitengona</taxon>
        <taxon>Trombiculoidea</taxon>
        <taxon>Trombiculidae</taxon>
        <taxon>Leptotrombidium</taxon>
    </lineage>
</organism>
<evidence type="ECO:0000313" key="2">
    <source>
        <dbReference type="Proteomes" id="UP000288716"/>
    </source>
</evidence>
<name>A0A443RZ90_9ACAR</name>
<gene>
    <name evidence="1" type="ORF">B4U80_04271</name>
</gene>
<dbReference type="EMBL" id="NCKV01016709">
    <property type="protein sequence ID" value="RWS20580.1"/>
    <property type="molecule type" value="Genomic_DNA"/>
</dbReference>
<dbReference type="Proteomes" id="UP000288716">
    <property type="component" value="Unassembled WGS sequence"/>
</dbReference>
<comment type="caution">
    <text evidence="1">The sequence shown here is derived from an EMBL/GenBank/DDBJ whole genome shotgun (WGS) entry which is preliminary data.</text>
</comment>
<reference evidence="1 2" key="1">
    <citation type="journal article" date="2018" name="Gigascience">
        <title>Genomes of trombidid mites reveal novel predicted allergens and laterally-transferred genes associated with secondary metabolism.</title>
        <authorList>
            <person name="Dong X."/>
            <person name="Chaisiri K."/>
            <person name="Xia D."/>
            <person name="Armstrong S.D."/>
            <person name="Fang Y."/>
            <person name="Donnelly M.J."/>
            <person name="Kadowaki T."/>
            <person name="McGarry J.W."/>
            <person name="Darby A.C."/>
            <person name="Makepeace B.L."/>
        </authorList>
    </citation>
    <scope>NUCLEOTIDE SEQUENCE [LARGE SCALE GENOMIC DNA]</scope>
    <source>
        <strain evidence="1">UoL-UT</strain>
    </source>
</reference>